<feature type="domain" description="HTH cro/C1-type" evidence="5">
    <location>
        <begin position="24"/>
        <end position="63"/>
    </location>
</feature>
<keyword evidence="4" id="KW-0804">Transcription</keyword>
<dbReference type="Pfam" id="PF13384">
    <property type="entry name" value="HTH_23"/>
    <property type="match status" value="1"/>
</dbReference>
<evidence type="ECO:0000256" key="3">
    <source>
        <dbReference type="ARBA" id="ARBA00023125"/>
    </source>
</evidence>
<dbReference type="InterPro" id="IPR001387">
    <property type="entry name" value="Cro/C1-type_HTH"/>
</dbReference>
<dbReference type="GO" id="GO:0030246">
    <property type="term" value="F:carbohydrate binding"/>
    <property type="evidence" value="ECO:0007669"/>
    <property type="project" value="InterPro"/>
</dbReference>
<name>A0A8J8B6R1_9RHOB</name>
<keyword evidence="3" id="KW-0238">DNA-binding</keyword>
<dbReference type="SUPFAM" id="SSF46689">
    <property type="entry name" value="Homeodomain-like"/>
    <property type="match status" value="1"/>
</dbReference>
<reference evidence="6" key="1">
    <citation type="submission" date="2021-04" db="EMBL/GenBank/DDBJ databases">
        <authorList>
            <person name="Yoon J."/>
        </authorList>
    </citation>
    <scope>NUCLEOTIDE SEQUENCE</scope>
    <source>
        <strain evidence="6">KMU-90</strain>
    </source>
</reference>
<dbReference type="PANTHER" id="PTHR34294:SF1">
    <property type="entry name" value="TRANSCRIPTIONAL REGULATOR LSRR"/>
    <property type="match status" value="1"/>
</dbReference>
<evidence type="ECO:0000313" key="7">
    <source>
        <dbReference type="Proteomes" id="UP000681356"/>
    </source>
</evidence>
<dbReference type="PROSITE" id="PS50943">
    <property type="entry name" value="HTH_CROC1"/>
    <property type="match status" value="1"/>
</dbReference>
<keyword evidence="7" id="KW-1185">Reference proteome</keyword>
<evidence type="ECO:0000256" key="1">
    <source>
        <dbReference type="ARBA" id="ARBA00010466"/>
    </source>
</evidence>
<keyword evidence="2" id="KW-0805">Transcription regulation</keyword>
<dbReference type="EMBL" id="JAGTUU010000001">
    <property type="protein sequence ID" value="MBS0122820.1"/>
    <property type="molecule type" value="Genomic_DNA"/>
</dbReference>
<dbReference type="GO" id="GO:0003677">
    <property type="term" value="F:DNA binding"/>
    <property type="evidence" value="ECO:0007669"/>
    <property type="project" value="UniProtKB-KW"/>
</dbReference>
<dbReference type="Pfam" id="PF04198">
    <property type="entry name" value="Sugar-bind"/>
    <property type="match status" value="1"/>
</dbReference>
<evidence type="ECO:0000259" key="5">
    <source>
        <dbReference type="PROSITE" id="PS50943"/>
    </source>
</evidence>
<organism evidence="6 7">
    <name type="scientific">Thetidibacter halocola</name>
    <dbReference type="NCBI Taxonomy" id="2827239"/>
    <lineage>
        <taxon>Bacteria</taxon>
        <taxon>Pseudomonadati</taxon>
        <taxon>Pseudomonadota</taxon>
        <taxon>Alphaproteobacteria</taxon>
        <taxon>Rhodobacterales</taxon>
        <taxon>Roseobacteraceae</taxon>
        <taxon>Thetidibacter</taxon>
    </lineage>
</organism>
<dbReference type="InterPro" id="IPR007324">
    <property type="entry name" value="Sugar-bd_dom_put"/>
</dbReference>
<comment type="caution">
    <text evidence="6">The sequence shown here is derived from an EMBL/GenBank/DDBJ whole genome shotgun (WGS) entry which is preliminary data.</text>
</comment>
<dbReference type="InterPro" id="IPR051054">
    <property type="entry name" value="SorC_transcr_regulators"/>
</dbReference>
<sequence>MKDLDKKSTDTARAAWLYYIEEFTQSQVADKLGVSRSTVIRLLQRARETGLVTISLGVSQETFELERDLERIFGLQTVRIVPEAEDGETQRRWLGQAAAGTLQEMARKDSILAVSWGRTLRAMADSLQGEVTVPGMKTVALIGGLHNADRGTNPYEVAEIVGQFFKAPARALYAPVYVRNAETAAGLISDTGLNEALDMARRASLVVFSVGSLSEKATMLQLGYVNATEKEFLMRSGAVGDIACRWIDANGAPVELPPTIHPIGISLNDIKRIPERLLVAGGASKAQAILASLKGGYATHLITDEAVAATLLAEARDHVDAN</sequence>
<evidence type="ECO:0000256" key="2">
    <source>
        <dbReference type="ARBA" id="ARBA00023015"/>
    </source>
</evidence>
<proteinExistence type="inferred from homology"/>
<dbReference type="Proteomes" id="UP000681356">
    <property type="component" value="Unassembled WGS sequence"/>
</dbReference>
<accession>A0A8J8B6R1</accession>
<protein>
    <submittedName>
        <fullName evidence="6">Sugar-binding transcriptional regulator</fullName>
    </submittedName>
</protein>
<dbReference type="Gene3D" id="3.40.50.1360">
    <property type="match status" value="1"/>
</dbReference>
<evidence type="ECO:0000313" key="6">
    <source>
        <dbReference type="EMBL" id="MBS0122820.1"/>
    </source>
</evidence>
<dbReference type="InterPro" id="IPR037171">
    <property type="entry name" value="NagB/RpiA_transferase-like"/>
</dbReference>
<dbReference type="Gene3D" id="1.10.10.10">
    <property type="entry name" value="Winged helix-like DNA-binding domain superfamily/Winged helix DNA-binding domain"/>
    <property type="match status" value="1"/>
</dbReference>
<dbReference type="AlphaFoldDB" id="A0A8J8B6R1"/>
<comment type="similarity">
    <text evidence="1">Belongs to the SorC transcriptional regulatory family.</text>
</comment>
<gene>
    <name evidence="6" type="ORF">KB874_01645</name>
</gene>
<evidence type="ECO:0000256" key="4">
    <source>
        <dbReference type="ARBA" id="ARBA00023163"/>
    </source>
</evidence>
<dbReference type="InterPro" id="IPR036388">
    <property type="entry name" value="WH-like_DNA-bd_sf"/>
</dbReference>
<dbReference type="SUPFAM" id="SSF100950">
    <property type="entry name" value="NagB/RpiA/CoA transferase-like"/>
    <property type="match status" value="1"/>
</dbReference>
<dbReference type="PANTHER" id="PTHR34294">
    <property type="entry name" value="TRANSCRIPTIONAL REGULATOR-RELATED"/>
    <property type="match status" value="1"/>
</dbReference>
<dbReference type="InterPro" id="IPR009057">
    <property type="entry name" value="Homeodomain-like_sf"/>
</dbReference>
<dbReference type="RefSeq" id="WP_212534792.1">
    <property type="nucleotide sequence ID" value="NZ_JAGTUU010000001.1"/>
</dbReference>